<reference evidence="3" key="1">
    <citation type="journal article" date="2019" name="J. Bacteriol.">
        <title>A Mutagenic Screen Identifies a TonB-Dependent Receptor Required for the Lanthanide Metal Switch in the Type I Methanotroph 'Methylotuvimicrobium buryatense' 5GB1C.</title>
        <authorList>
            <person name="Groom J.D."/>
            <person name="Ford S.M."/>
            <person name="Pesesky M.W."/>
            <person name="Lidstrom M.E."/>
        </authorList>
    </citation>
    <scope>NUCLEOTIDE SEQUENCE [LARGE SCALE GENOMIC DNA]</scope>
    <source>
        <strain evidence="3">5GB1C</strain>
    </source>
</reference>
<organism evidence="2 3">
    <name type="scientific">Methylotuvimicrobium buryatense</name>
    <name type="common">Methylomicrobium buryatense</name>
    <dbReference type="NCBI Taxonomy" id="95641"/>
    <lineage>
        <taxon>Bacteria</taxon>
        <taxon>Pseudomonadati</taxon>
        <taxon>Pseudomonadota</taxon>
        <taxon>Gammaproteobacteria</taxon>
        <taxon>Methylococcales</taxon>
        <taxon>Methylococcaceae</taxon>
        <taxon>Methylotuvimicrobium</taxon>
    </lineage>
</organism>
<dbReference type="InterPro" id="IPR029068">
    <property type="entry name" value="Glyas_Bleomycin-R_OHBP_Dase"/>
</dbReference>
<evidence type="ECO:0000256" key="1">
    <source>
        <dbReference type="ARBA" id="ARBA00022723"/>
    </source>
</evidence>
<dbReference type="OrthoDB" id="9795618at2"/>
<dbReference type="GO" id="GO:0008198">
    <property type="term" value="F:ferrous iron binding"/>
    <property type="evidence" value="ECO:0007669"/>
    <property type="project" value="InterPro"/>
</dbReference>
<evidence type="ECO:0000313" key="3">
    <source>
        <dbReference type="Proteomes" id="UP000305881"/>
    </source>
</evidence>
<dbReference type="SUPFAM" id="SSF54593">
    <property type="entry name" value="Glyoxalase/Bleomycin resistance protein/Dihydroxybiphenyl dioxygenase"/>
    <property type="match status" value="1"/>
</dbReference>
<dbReference type="PROSITE" id="PS00082">
    <property type="entry name" value="EXTRADIOL_DIOXYGENAS"/>
    <property type="match status" value="1"/>
</dbReference>
<evidence type="ECO:0000313" key="2">
    <source>
        <dbReference type="EMBL" id="QCW82197.1"/>
    </source>
</evidence>
<dbReference type="Gene3D" id="3.10.180.10">
    <property type="entry name" value="2,3-Dihydroxybiphenyl 1,2-Dioxygenase, domain 1"/>
    <property type="match status" value="1"/>
</dbReference>
<proteinExistence type="predicted"/>
<dbReference type="EMBL" id="CP035467">
    <property type="protein sequence ID" value="QCW82197.1"/>
    <property type="molecule type" value="Genomic_DNA"/>
</dbReference>
<dbReference type="InterPro" id="IPR000486">
    <property type="entry name" value="Xdiol_ring_cleave_dOase_1/2"/>
</dbReference>
<keyword evidence="3" id="KW-1185">Reference proteome</keyword>
<dbReference type="GO" id="GO:0003824">
    <property type="term" value="F:catalytic activity"/>
    <property type="evidence" value="ECO:0007669"/>
    <property type="project" value="InterPro"/>
</dbReference>
<dbReference type="KEGG" id="mbur:EQU24_08040"/>
<protein>
    <submittedName>
        <fullName evidence="2">VOC family protein</fullName>
    </submittedName>
</protein>
<dbReference type="RefSeq" id="WP_017839980.1">
    <property type="nucleotide sequence ID" value="NZ_CP035467.1"/>
</dbReference>
<dbReference type="AlphaFoldDB" id="A0A4P9UM34"/>
<sequence>MDTIHHIAVQVGNIKETSEWYKTQYDVKVVYEDETWALLQFSNVALALVLPNQHPPHFAIVSENADHYGTLNTHRDGTASVYIQDPAGNHIEMIQLDGKN</sequence>
<accession>A0A4P9UM34</accession>
<dbReference type="Proteomes" id="UP000305881">
    <property type="component" value="Chromosome"/>
</dbReference>
<dbReference type="STRING" id="675511.GCA_000341735_01417"/>
<gene>
    <name evidence="2" type="ORF">EQU24_08040</name>
</gene>
<name>A0A4P9UM34_METBY</name>
<dbReference type="CDD" id="cd06587">
    <property type="entry name" value="VOC"/>
    <property type="match status" value="1"/>
</dbReference>
<keyword evidence="1" id="KW-0479">Metal-binding</keyword>